<evidence type="ECO:0008006" key="4">
    <source>
        <dbReference type="Google" id="ProtNLM"/>
    </source>
</evidence>
<dbReference type="EMBL" id="SUNJ01005530">
    <property type="protein sequence ID" value="TPP63558.1"/>
    <property type="molecule type" value="Genomic_DNA"/>
</dbReference>
<organism evidence="2 3">
    <name type="scientific">Fasciola gigantica</name>
    <name type="common">Giant liver fluke</name>
    <dbReference type="NCBI Taxonomy" id="46835"/>
    <lineage>
        <taxon>Eukaryota</taxon>
        <taxon>Metazoa</taxon>
        <taxon>Spiralia</taxon>
        <taxon>Lophotrochozoa</taxon>
        <taxon>Platyhelminthes</taxon>
        <taxon>Trematoda</taxon>
        <taxon>Digenea</taxon>
        <taxon>Plagiorchiida</taxon>
        <taxon>Echinostomata</taxon>
        <taxon>Echinostomatoidea</taxon>
        <taxon>Fasciolidae</taxon>
        <taxon>Fasciola</taxon>
    </lineage>
</organism>
<dbReference type="Proteomes" id="UP000316759">
    <property type="component" value="Unassembled WGS sequence"/>
</dbReference>
<proteinExistence type="predicted"/>
<keyword evidence="3" id="KW-1185">Reference proteome</keyword>
<dbReference type="OrthoDB" id="6321365at2759"/>
<gene>
    <name evidence="2" type="ORF">FGIG_01031</name>
</gene>
<name>A0A504Z0V3_FASGI</name>
<sequence length="514" mass="57128">MYSSVLIIFLAFIVLEANALVRYDICGEETLYATRKEGAFAFVVAGGDTIPNNIQCKWKITPATEEDSDKSILVYLKPTSESDPNQCVKVHKPTTKSEDVICAKLGLNLFESDEQTVTVHFPGKNTSQQLKLFNFYYKLGNSKKSNCGPALLTAEDAIKHLQVPIASNCSWSLWANRSEPIVIYTKKAEMMQESNHCVEVTRAGSQFHEALCTATEDMVASKNQPFTITYTSPYSVQNSVGTFRVYYRMQNCGPFHFYASDEDQAISVYTAPGDIPDRHVCKWIVFANNEKPLEISIEQNQIPNQCVKVRCMETDVICGGTGKNVAKCALEEVHIEFPAFRNSPIAKNFRVIYKSVKEEEVSDTDKCGTVQISPGSEKYMFNVSNGSETIPQGQNCTWSFTDSTDKPIRISLETVGTNTENQCVNVKCSDDQTENELCARPGNNSFTCTTKPVIVLYPAKSSVGNVKNFQITYQIDIHAEDAFSDPTISAESTKANSSSLLLVVIMMTIFSPME</sequence>
<feature type="signal peptide" evidence="1">
    <location>
        <begin position="1"/>
        <end position="19"/>
    </location>
</feature>
<keyword evidence="1" id="KW-0732">Signal</keyword>
<comment type="caution">
    <text evidence="2">The sequence shown here is derived from an EMBL/GenBank/DDBJ whole genome shotgun (WGS) entry which is preliminary data.</text>
</comment>
<protein>
    <recommendedName>
        <fullName evidence="4">CUB domain-containing protein</fullName>
    </recommendedName>
</protein>
<evidence type="ECO:0000313" key="2">
    <source>
        <dbReference type="EMBL" id="TPP63558.1"/>
    </source>
</evidence>
<evidence type="ECO:0000256" key="1">
    <source>
        <dbReference type="SAM" id="SignalP"/>
    </source>
</evidence>
<evidence type="ECO:0000313" key="3">
    <source>
        <dbReference type="Proteomes" id="UP000316759"/>
    </source>
</evidence>
<reference evidence="2 3" key="1">
    <citation type="submission" date="2019-04" db="EMBL/GenBank/DDBJ databases">
        <title>Annotation for the trematode Fasciola gigantica.</title>
        <authorList>
            <person name="Choi Y.-J."/>
        </authorList>
    </citation>
    <scope>NUCLEOTIDE SEQUENCE [LARGE SCALE GENOMIC DNA]</scope>
    <source>
        <strain evidence="2">Uganda_cow_1</strain>
    </source>
</reference>
<accession>A0A504Z0V3</accession>
<dbReference type="AlphaFoldDB" id="A0A504Z0V3"/>
<feature type="chain" id="PRO_5021345569" description="CUB domain-containing protein" evidence="1">
    <location>
        <begin position="20"/>
        <end position="514"/>
    </location>
</feature>